<dbReference type="PANTHER" id="PTHR30024:SF45">
    <property type="entry name" value="ABC TRANSPORTER SUBSTRATE-BINDING PROTEIN"/>
    <property type="match status" value="1"/>
</dbReference>
<gene>
    <name evidence="1" type="ORF">B597_020160</name>
</gene>
<dbReference type="SUPFAM" id="SSF160387">
    <property type="entry name" value="NosL/MerB-like"/>
    <property type="match status" value="1"/>
</dbReference>
<sequence>MDNRNSLLATSLLGYVLLFSGPLAAETIRIGIGHQSMVTNTVSGGVVLEKLGLLDQYLPTTGKYEDADYQIEFRDYDSGPPITNQMLAGKLDFGVMGDYPLIVNGAKFQATGKQQTRFIAVTGYNLKGTGNGIVVPATSSVQSLQDLAGKSLSTPVGSAAWGMTLKVLRDAGLSDTVTLVNQSPPVGAANIAAGKIDAHADFCPWSEIMEFRGTGRKIYDGSEAGIPTFHGIVVREAFAEKYPEVVEGVLKATLAAQKWISEDPMRAATQVAEWTGVDKEVLYLYFSDGGISTMEASIKPQWVEAMKYDHGLLQKEMDIPDLDFAAWIDDSYLKRAYAASDLDYDAMVQNVVSPAPHAPGRKPAEIWFADKGVVAYDSTADMLAAEAKAKADGAAIYATYVYDNLTGLKLFGKAAYLVKDPSGEVLAFMKKSDSERHVAESGGVPLTAPQPVAMLP</sequence>
<organism evidence="1 2">
    <name type="scientific">Stutzerimonas stutzeri KOS6</name>
    <dbReference type="NCBI Taxonomy" id="1218352"/>
    <lineage>
        <taxon>Bacteria</taxon>
        <taxon>Pseudomonadati</taxon>
        <taxon>Pseudomonadota</taxon>
        <taxon>Gammaproteobacteria</taxon>
        <taxon>Pseudomonadales</taxon>
        <taxon>Pseudomonadaceae</taxon>
        <taxon>Stutzerimonas</taxon>
    </lineage>
</organism>
<dbReference type="Gene3D" id="3.40.190.10">
    <property type="entry name" value="Periplasmic binding protein-like II"/>
    <property type="match status" value="2"/>
</dbReference>
<proteinExistence type="predicted"/>
<dbReference type="AlphaFoldDB" id="A0A061JM74"/>
<comment type="caution">
    <text evidence="1">The sequence shown here is derived from an EMBL/GenBank/DDBJ whole genome shotgun (WGS) entry which is preliminary data.</text>
</comment>
<name>A0A061JM74_STUST</name>
<dbReference type="SUPFAM" id="SSF53850">
    <property type="entry name" value="Periplasmic binding protein-like II"/>
    <property type="match status" value="1"/>
</dbReference>
<dbReference type="eggNOG" id="COG0715">
    <property type="taxonomic scope" value="Bacteria"/>
</dbReference>
<dbReference type="HOGENOM" id="CLU_028871_8_0_6"/>
<accession>A0A061JM74</accession>
<dbReference type="Pfam" id="PF13379">
    <property type="entry name" value="NMT1_2"/>
    <property type="match status" value="1"/>
</dbReference>
<dbReference type="Proteomes" id="UP000026923">
    <property type="component" value="Unassembled WGS sequence"/>
</dbReference>
<dbReference type="OrthoDB" id="286202at2"/>
<evidence type="ECO:0000313" key="2">
    <source>
        <dbReference type="Proteomes" id="UP000026923"/>
    </source>
</evidence>
<protein>
    <submittedName>
        <fullName evidence="1">Sulfonate ABC transporter substrate-binding protein</fullName>
    </submittedName>
</protein>
<dbReference type="PANTHER" id="PTHR30024">
    <property type="entry name" value="ALIPHATIC SULFONATES-BINDING PROTEIN-RELATED"/>
    <property type="match status" value="1"/>
</dbReference>
<dbReference type="EMBL" id="AMCZ02000039">
    <property type="protein sequence ID" value="EWC39430.1"/>
    <property type="molecule type" value="Genomic_DNA"/>
</dbReference>
<reference evidence="1 2" key="1">
    <citation type="journal article" date="2013" name="Genome Announc.">
        <title>Draft Genome of the Nitrogen-Fixing Bacterium Pseudomonas stutzeri Strain KOS6 Isolated from Industrial Hydrocarbon Sludge.</title>
        <authorList>
            <person name="Grigoryeva T.V."/>
            <person name="Laikov A.V."/>
            <person name="Naumova R.P."/>
            <person name="Manolov A.I."/>
            <person name="Larin A.K."/>
            <person name="Karpova I.Y."/>
            <person name="Semashko T.A."/>
            <person name="Alexeev D.G."/>
            <person name="Kostryukova E.S."/>
            <person name="Muller R."/>
            <person name="Govorun V.M."/>
        </authorList>
    </citation>
    <scope>NUCLEOTIDE SEQUENCE [LARGE SCALE GENOMIC DNA]</scope>
    <source>
        <strain evidence="1 2">KOS6</strain>
    </source>
</reference>
<dbReference type="RefSeq" id="WP_003296157.1">
    <property type="nucleotide sequence ID" value="NZ_KK020678.1"/>
</dbReference>
<evidence type="ECO:0000313" key="1">
    <source>
        <dbReference type="EMBL" id="EWC39430.1"/>
    </source>
</evidence>